<evidence type="ECO:0000313" key="5">
    <source>
        <dbReference type="Proteomes" id="UP001152607"/>
    </source>
</evidence>
<dbReference type="PANTHER" id="PTHR43329">
    <property type="entry name" value="EPOXIDE HYDROLASE"/>
    <property type="match status" value="1"/>
</dbReference>
<dbReference type="Proteomes" id="UP001152607">
    <property type="component" value="Unassembled WGS sequence"/>
</dbReference>
<dbReference type="OrthoDB" id="284184at2759"/>
<dbReference type="Gene3D" id="3.40.50.1820">
    <property type="entry name" value="alpha/beta hydrolase"/>
    <property type="match status" value="1"/>
</dbReference>
<dbReference type="PRINTS" id="PR00412">
    <property type="entry name" value="EPOXHYDRLASE"/>
</dbReference>
<gene>
    <name evidence="4" type="ORF">PDIGIT_LOCUS9345</name>
</gene>
<keyword evidence="5" id="KW-1185">Reference proteome</keyword>
<accession>A0A9W4UJX4</accession>
<dbReference type="AlphaFoldDB" id="A0A9W4UJX4"/>
<protein>
    <recommendedName>
        <fullName evidence="3">AB hydrolase-1 domain-containing protein</fullName>
    </recommendedName>
</protein>
<evidence type="ECO:0000313" key="4">
    <source>
        <dbReference type="EMBL" id="CAI6336251.1"/>
    </source>
</evidence>
<reference evidence="4" key="1">
    <citation type="submission" date="2023-01" db="EMBL/GenBank/DDBJ databases">
        <authorList>
            <person name="Van Ghelder C."/>
            <person name="Rancurel C."/>
        </authorList>
    </citation>
    <scope>NUCLEOTIDE SEQUENCE</scope>
    <source>
        <strain evidence="4">CNCM I-4278</strain>
    </source>
</reference>
<dbReference type="PRINTS" id="PR00111">
    <property type="entry name" value="ABHYDROLASE"/>
</dbReference>
<feature type="domain" description="AB hydrolase-1" evidence="3">
    <location>
        <begin position="75"/>
        <end position="181"/>
    </location>
</feature>
<dbReference type="InterPro" id="IPR000639">
    <property type="entry name" value="Epox_hydrolase-like"/>
</dbReference>
<dbReference type="InterPro" id="IPR000073">
    <property type="entry name" value="AB_hydrolase_1"/>
</dbReference>
<evidence type="ECO:0000259" key="3">
    <source>
        <dbReference type="Pfam" id="PF00561"/>
    </source>
</evidence>
<evidence type="ECO:0000256" key="1">
    <source>
        <dbReference type="ARBA" id="ARBA00022801"/>
    </source>
</evidence>
<sequence>MFCHITLSIKSCTSIPPLSIMRLFGVSTQSIPALLAGLLLPQLAMSSLTPATKNLTVSGGFTYSYVFQPASDQKPTFLFVHGFPSGSHDWRHQIRDLSNAGYGVIAPDLLGYGGTDKPSEVEEYSVWKIASHMANILEHEEISQVIGVGHDWGCSALGMLANRYPEYLSALVFMAVPYSAPGPFDLDAINNLTEETFGYPSFGYWNFFNESDSATVLDEHVESSASITYPNEPSLWKTDLCPFGKAREWITSDKRAPLPSWLTQEESDKHISILRDGGSTGPLNWYKAGMRNIDVDKYDQIPASNLIIKQQTLFLMGQDDAASRPELAKSAAEQGKTEGYLPNVEVQELEGCGHWIQLEKPQEVFVALEGVAKKACK</sequence>
<keyword evidence="1" id="KW-0378">Hydrolase</keyword>
<dbReference type="GO" id="GO:0016787">
    <property type="term" value="F:hydrolase activity"/>
    <property type="evidence" value="ECO:0007669"/>
    <property type="project" value="UniProtKB-KW"/>
</dbReference>
<name>A0A9W4UJX4_9PLEO</name>
<comment type="caution">
    <text evidence="4">The sequence shown here is derived from an EMBL/GenBank/DDBJ whole genome shotgun (WGS) entry which is preliminary data.</text>
</comment>
<evidence type="ECO:0000256" key="2">
    <source>
        <dbReference type="ARBA" id="ARBA00038334"/>
    </source>
</evidence>
<dbReference type="InterPro" id="IPR029058">
    <property type="entry name" value="AB_hydrolase_fold"/>
</dbReference>
<dbReference type="Pfam" id="PF00561">
    <property type="entry name" value="Abhydrolase_1"/>
    <property type="match status" value="1"/>
</dbReference>
<organism evidence="4 5">
    <name type="scientific">Periconia digitata</name>
    <dbReference type="NCBI Taxonomy" id="1303443"/>
    <lineage>
        <taxon>Eukaryota</taxon>
        <taxon>Fungi</taxon>
        <taxon>Dikarya</taxon>
        <taxon>Ascomycota</taxon>
        <taxon>Pezizomycotina</taxon>
        <taxon>Dothideomycetes</taxon>
        <taxon>Pleosporomycetidae</taxon>
        <taxon>Pleosporales</taxon>
        <taxon>Massarineae</taxon>
        <taxon>Periconiaceae</taxon>
        <taxon>Periconia</taxon>
    </lineage>
</organism>
<dbReference type="EMBL" id="CAOQHR010000006">
    <property type="protein sequence ID" value="CAI6336251.1"/>
    <property type="molecule type" value="Genomic_DNA"/>
</dbReference>
<comment type="similarity">
    <text evidence="2">Belongs to the AB hydrolase superfamily. Epoxide hydrolase family.</text>
</comment>
<dbReference type="SUPFAM" id="SSF53474">
    <property type="entry name" value="alpha/beta-Hydrolases"/>
    <property type="match status" value="1"/>
</dbReference>
<proteinExistence type="inferred from homology"/>